<proteinExistence type="predicted"/>
<dbReference type="eggNOG" id="ENOG502S6PI">
    <property type="taxonomic scope" value="Eukaryota"/>
</dbReference>
<name>W5MGC7_LEPOC</name>
<dbReference type="GO" id="GO:0002250">
    <property type="term" value="P:adaptive immune response"/>
    <property type="evidence" value="ECO:0007669"/>
    <property type="project" value="UniProtKB-KW"/>
</dbReference>
<dbReference type="Ensembl" id="ENSLOCT00000007444.1">
    <property type="protein sequence ID" value="ENSLOCP00000007436.1"/>
    <property type="gene ID" value="ENSLOCG00000006155.1"/>
</dbReference>
<dbReference type="Bgee" id="ENSLOCG00000006155">
    <property type="expression patterns" value="Expressed in intestine and 4 other cell types or tissues"/>
</dbReference>
<evidence type="ECO:0000313" key="8">
    <source>
        <dbReference type="Proteomes" id="UP000018468"/>
    </source>
</evidence>
<evidence type="ECO:0000313" key="7">
    <source>
        <dbReference type="Ensembl" id="ENSLOCP00000007436.1"/>
    </source>
</evidence>
<dbReference type="InterPro" id="IPR013783">
    <property type="entry name" value="Ig-like_fold"/>
</dbReference>
<evidence type="ECO:0000256" key="5">
    <source>
        <dbReference type="ARBA" id="ARBA00043266"/>
    </source>
</evidence>
<protein>
    <recommendedName>
        <fullName evidence="6">Ig-like domain-containing protein</fullName>
    </recommendedName>
</protein>
<dbReference type="Pfam" id="PF07686">
    <property type="entry name" value="V-set"/>
    <property type="match status" value="2"/>
</dbReference>
<keyword evidence="5" id="KW-0391">Immunity</keyword>
<dbReference type="CDD" id="cd00099">
    <property type="entry name" value="IgV"/>
    <property type="match status" value="1"/>
</dbReference>
<dbReference type="SMART" id="SM00409">
    <property type="entry name" value="IG"/>
    <property type="match status" value="2"/>
</dbReference>
<organism evidence="7 8">
    <name type="scientific">Lepisosteus oculatus</name>
    <name type="common">Spotted gar</name>
    <dbReference type="NCBI Taxonomy" id="7918"/>
    <lineage>
        <taxon>Eukaryota</taxon>
        <taxon>Metazoa</taxon>
        <taxon>Chordata</taxon>
        <taxon>Craniata</taxon>
        <taxon>Vertebrata</taxon>
        <taxon>Euteleostomi</taxon>
        <taxon>Actinopterygii</taxon>
        <taxon>Neopterygii</taxon>
        <taxon>Holostei</taxon>
        <taxon>Semionotiformes</taxon>
        <taxon>Lepisosteidae</taxon>
        <taxon>Lepisosteus</taxon>
    </lineage>
</organism>
<keyword evidence="3" id="KW-0675">Receptor</keyword>
<dbReference type="InParanoid" id="W5MGC7"/>
<dbReference type="GO" id="GO:0019814">
    <property type="term" value="C:immunoglobulin complex"/>
    <property type="evidence" value="ECO:0000318"/>
    <property type="project" value="GO_Central"/>
</dbReference>
<dbReference type="GO" id="GO:0006955">
    <property type="term" value="P:immune response"/>
    <property type="evidence" value="ECO:0000318"/>
    <property type="project" value="GO_Central"/>
</dbReference>
<dbReference type="InterPro" id="IPR007110">
    <property type="entry name" value="Ig-like_dom"/>
</dbReference>
<evidence type="ECO:0000256" key="2">
    <source>
        <dbReference type="ARBA" id="ARBA00023130"/>
    </source>
</evidence>
<evidence type="ECO:0000256" key="3">
    <source>
        <dbReference type="ARBA" id="ARBA00023170"/>
    </source>
</evidence>
<reference evidence="7" key="2">
    <citation type="submission" date="2025-08" db="UniProtKB">
        <authorList>
            <consortium name="Ensembl"/>
        </authorList>
    </citation>
    <scope>IDENTIFICATION</scope>
</reference>
<dbReference type="FunFam" id="2.60.40.10:FF:002173">
    <property type="entry name" value="TRADV8 protein"/>
    <property type="match status" value="1"/>
</dbReference>
<keyword evidence="5" id="KW-1279">T cell receptor</keyword>
<dbReference type="PROSITE" id="PS50835">
    <property type="entry name" value="IG_LIKE"/>
    <property type="match status" value="2"/>
</dbReference>
<accession>W5MGC7</accession>
<dbReference type="GeneTree" id="ENSGT00830000128446"/>
<dbReference type="HOGENOM" id="CLU_077975_1_1_1"/>
<evidence type="ECO:0000259" key="6">
    <source>
        <dbReference type="PROSITE" id="PS50835"/>
    </source>
</evidence>
<dbReference type="Proteomes" id="UP000018468">
    <property type="component" value="Linkage group LG24"/>
</dbReference>
<dbReference type="STRING" id="7918.ENSLOCP00000007436"/>
<dbReference type="AlphaFoldDB" id="W5MGC7"/>
<dbReference type="SUPFAM" id="SSF48726">
    <property type="entry name" value="Immunoglobulin"/>
    <property type="match status" value="2"/>
</dbReference>
<dbReference type="EMBL" id="AHAT01019607">
    <property type="status" value="NOT_ANNOTATED_CDS"/>
    <property type="molecule type" value="Genomic_DNA"/>
</dbReference>
<keyword evidence="2" id="KW-1064">Adaptive immunity</keyword>
<dbReference type="InterPro" id="IPR051287">
    <property type="entry name" value="TCR_variable_region"/>
</dbReference>
<dbReference type="InterPro" id="IPR013106">
    <property type="entry name" value="Ig_V-set"/>
</dbReference>
<keyword evidence="4" id="KW-0393">Immunoglobulin domain</keyword>
<keyword evidence="8" id="KW-1185">Reference proteome</keyword>
<sequence>RQTKVSGEEEGSVSLQCSFSTSRAGYRLYWYRQYPHIPLQYILYKEGGVGSGEHTADFAKGRFSSAVAGSSTTLTISKLSLSDSAVYFCALGAAQCRRVMEKLYKNSHSYTGLSSNLSAMTAEDSITPLQTRVSGKEGESVTLSCSYETSSEDVYLYWYRQYSDQPPQYILQKGARSNSRYSNTAGFAKGRFSSTSERTFTTLTISDLAVGDTAVYLCALR</sequence>
<evidence type="ECO:0000256" key="1">
    <source>
        <dbReference type="ARBA" id="ARBA00022729"/>
    </source>
</evidence>
<evidence type="ECO:0000256" key="4">
    <source>
        <dbReference type="ARBA" id="ARBA00023319"/>
    </source>
</evidence>
<keyword evidence="1" id="KW-0732">Signal</keyword>
<dbReference type="PANTHER" id="PTHR19367">
    <property type="entry name" value="T-CELL RECEPTOR ALPHA CHAIN V REGION"/>
    <property type="match status" value="1"/>
</dbReference>
<dbReference type="SMART" id="SM00406">
    <property type="entry name" value="IGv"/>
    <property type="match status" value="2"/>
</dbReference>
<reference evidence="7" key="3">
    <citation type="submission" date="2025-09" db="UniProtKB">
        <authorList>
            <consortium name="Ensembl"/>
        </authorList>
    </citation>
    <scope>IDENTIFICATION</scope>
</reference>
<reference evidence="8" key="1">
    <citation type="submission" date="2011-12" db="EMBL/GenBank/DDBJ databases">
        <title>The Draft Genome of Lepisosteus oculatus.</title>
        <authorList>
            <consortium name="The Broad Institute Genome Assembly &amp; Analysis Group"/>
            <consortium name="Computational R&amp;D Group"/>
            <consortium name="and Sequencing Platform"/>
            <person name="Di Palma F."/>
            <person name="Alfoldi J."/>
            <person name="Johnson J."/>
            <person name="Berlin A."/>
            <person name="Gnerre S."/>
            <person name="Jaffe D."/>
            <person name="MacCallum I."/>
            <person name="Young S."/>
            <person name="Walker B.J."/>
            <person name="Lander E.S."/>
            <person name="Lindblad-Toh K."/>
        </authorList>
    </citation>
    <scope>NUCLEOTIDE SEQUENCE [LARGE SCALE GENOMIC DNA]</scope>
</reference>
<dbReference type="GO" id="GO:0042101">
    <property type="term" value="C:T cell receptor complex"/>
    <property type="evidence" value="ECO:0007669"/>
    <property type="project" value="UniProtKB-KW"/>
</dbReference>
<feature type="domain" description="Ig-like" evidence="6">
    <location>
        <begin position="1"/>
        <end position="89"/>
    </location>
</feature>
<dbReference type="PANTHER" id="PTHR19367:SF18">
    <property type="entry name" value="T CELL RECEPTOR ALPHA VARIABLE 16"/>
    <property type="match status" value="1"/>
</dbReference>
<dbReference type="InterPro" id="IPR036179">
    <property type="entry name" value="Ig-like_dom_sf"/>
</dbReference>
<dbReference type="Gene3D" id="2.60.40.10">
    <property type="entry name" value="Immunoglobulins"/>
    <property type="match status" value="2"/>
</dbReference>
<feature type="domain" description="Ig-like" evidence="6">
    <location>
        <begin position="128"/>
        <end position="221"/>
    </location>
</feature>
<dbReference type="InterPro" id="IPR003599">
    <property type="entry name" value="Ig_sub"/>
</dbReference>